<keyword evidence="1" id="KW-0378">Hydrolase</keyword>
<keyword evidence="1" id="KW-0255">Endonuclease</keyword>
<gene>
    <name evidence="1" type="ORF">NCTC9706_04370</name>
</gene>
<reference evidence="1 2" key="1">
    <citation type="submission" date="2018-06" db="EMBL/GenBank/DDBJ databases">
        <authorList>
            <consortium name="Pathogen Informatics"/>
            <person name="Doyle S."/>
        </authorList>
    </citation>
    <scope>NUCLEOTIDE SEQUENCE [LARGE SCALE GENOMIC DNA]</scope>
    <source>
        <strain evidence="1 2">NCTC9706</strain>
    </source>
</reference>
<keyword evidence="1" id="KW-0540">Nuclease</keyword>
<sequence>MQTPAQKFRARLAAQQAMEHREALTVRDSLHLQLAQLEIDCRAVSSCATNADRVAFKRESLLPRWMPTIEAWLQSGEEYKYIPFTWCIVWLFDTGEMDKALEWADIAIGQNQPMPPRFDRDLPTFVADEVMQWAQIQFDKGLSVEPYFSRVMSHIEKDWTLHEEIVARWYKFAGLNLLRDSDGKPTTPAAIYDVAKLRSADEWMARAHSTTPKAGVRAIRNKIAARLRALRAV</sequence>
<accession>A0A377HBW0</accession>
<dbReference type="GO" id="GO:0004519">
    <property type="term" value="F:endonuclease activity"/>
    <property type="evidence" value="ECO:0007669"/>
    <property type="project" value="UniProtKB-KW"/>
</dbReference>
<dbReference type="InterPro" id="IPR010270">
    <property type="entry name" value="Phage_P2_GpM"/>
</dbReference>
<dbReference type="GO" id="GO:0003677">
    <property type="term" value="F:DNA binding"/>
    <property type="evidence" value="ECO:0007669"/>
    <property type="project" value="InterPro"/>
</dbReference>
<evidence type="ECO:0000313" key="1">
    <source>
        <dbReference type="EMBL" id="STO40083.1"/>
    </source>
</evidence>
<dbReference type="EMBL" id="UGGJ01000005">
    <property type="protein sequence ID" value="STO40083.1"/>
    <property type="molecule type" value="Genomic_DNA"/>
</dbReference>
<dbReference type="RefSeq" id="WP_001194348.1">
    <property type="nucleotide sequence ID" value="NZ_CABEFB020000006.1"/>
</dbReference>
<dbReference type="AlphaFoldDB" id="A0A377HBW0"/>
<dbReference type="Pfam" id="PF05944">
    <property type="entry name" value="Phage_term_smal"/>
    <property type="match status" value="1"/>
</dbReference>
<organism evidence="1 2">
    <name type="scientific">Escherichia coli</name>
    <dbReference type="NCBI Taxonomy" id="562"/>
    <lineage>
        <taxon>Bacteria</taxon>
        <taxon>Pseudomonadati</taxon>
        <taxon>Pseudomonadota</taxon>
        <taxon>Gammaproteobacteria</taxon>
        <taxon>Enterobacterales</taxon>
        <taxon>Enterobacteriaceae</taxon>
        <taxon>Escherichia</taxon>
    </lineage>
</organism>
<name>A0A377HBW0_ECOLX</name>
<proteinExistence type="predicted"/>
<dbReference type="Proteomes" id="UP000254460">
    <property type="component" value="Unassembled WGS sequence"/>
</dbReference>
<protein>
    <submittedName>
        <fullName evidence="1">Putative terminase, endonuclease subunit from bacteriophage origin</fullName>
    </submittedName>
</protein>
<evidence type="ECO:0000313" key="2">
    <source>
        <dbReference type="Proteomes" id="UP000254460"/>
    </source>
</evidence>